<accession>A0AAV9CUJ6</accession>
<feature type="compositionally biased region" description="Polar residues" evidence="1">
    <location>
        <begin position="1"/>
        <end position="11"/>
    </location>
</feature>
<sequence length="63" mass="7185">MQEIKFSNASSYERKSHRGGKWDFTSNRFNRSSRLGRSGAQKSFISTSSYSKVKPLCEDVGFD</sequence>
<gene>
    <name evidence="2" type="ORF">QJS10_CPB17g02073</name>
</gene>
<comment type="caution">
    <text evidence="2">The sequence shown here is derived from an EMBL/GenBank/DDBJ whole genome shotgun (WGS) entry which is preliminary data.</text>
</comment>
<dbReference type="Proteomes" id="UP001180020">
    <property type="component" value="Unassembled WGS sequence"/>
</dbReference>
<keyword evidence="3" id="KW-1185">Reference proteome</keyword>
<evidence type="ECO:0000256" key="1">
    <source>
        <dbReference type="SAM" id="MobiDB-lite"/>
    </source>
</evidence>
<organism evidence="2 3">
    <name type="scientific">Acorus calamus</name>
    <name type="common">Sweet flag</name>
    <dbReference type="NCBI Taxonomy" id="4465"/>
    <lineage>
        <taxon>Eukaryota</taxon>
        <taxon>Viridiplantae</taxon>
        <taxon>Streptophyta</taxon>
        <taxon>Embryophyta</taxon>
        <taxon>Tracheophyta</taxon>
        <taxon>Spermatophyta</taxon>
        <taxon>Magnoliopsida</taxon>
        <taxon>Liliopsida</taxon>
        <taxon>Acoraceae</taxon>
        <taxon>Acorus</taxon>
    </lineage>
</organism>
<reference evidence="2" key="1">
    <citation type="journal article" date="2023" name="Nat. Commun.">
        <title>Diploid and tetraploid genomes of Acorus and the evolution of monocots.</title>
        <authorList>
            <person name="Ma L."/>
            <person name="Liu K.W."/>
            <person name="Li Z."/>
            <person name="Hsiao Y.Y."/>
            <person name="Qi Y."/>
            <person name="Fu T."/>
            <person name="Tang G.D."/>
            <person name="Zhang D."/>
            <person name="Sun W.H."/>
            <person name="Liu D.K."/>
            <person name="Li Y."/>
            <person name="Chen G.Z."/>
            <person name="Liu X.D."/>
            <person name="Liao X.Y."/>
            <person name="Jiang Y.T."/>
            <person name="Yu X."/>
            <person name="Hao Y."/>
            <person name="Huang J."/>
            <person name="Zhao X.W."/>
            <person name="Ke S."/>
            <person name="Chen Y.Y."/>
            <person name="Wu W.L."/>
            <person name="Hsu J.L."/>
            <person name="Lin Y.F."/>
            <person name="Huang M.D."/>
            <person name="Li C.Y."/>
            <person name="Huang L."/>
            <person name="Wang Z.W."/>
            <person name="Zhao X."/>
            <person name="Zhong W.Y."/>
            <person name="Peng D.H."/>
            <person name="Ahmad S."/>
            <person name="Lan S."/>
            <person name="Zhang J.S."/>
            <person name="Tsai W.C."/>
            <person name="Van de Peer Y."/>
            <person name="Liu Z.J."/>
        </authorList>
    </citation>
    <scope>NUCLEOTIDE SEQUENCE</scope>
    <source>
        <strain evidence="2">CP</strain>
    </source>
</reference>
<evidence type="ECO:0000313" key="2">
    <source>
        <dbReference type="EMBL" id="KAK1291832.1"/>
    </source>
</evidence>
<proteinExistence type="predicted"/>
<dbReference type="AlphaFoldDB" id="A0AAV9CUJ6"/>
<dbReference type="EMBL" id="JAUJYO010000017">
    <property type="protein sequence ID" value="KAK1291832.1"/>
    <property type="molecule type" value="Genomic_DNA"/>
</dbReference>
<protein>
    <submittedName>
        <fullName evidence="2">Uncharacterized protein</fullName>
    </submittedName>
</protein>
<reference evidence="2" key="2">
    <citation type="submission" date="2023-06" db="EMBL/GenBank/DDBJ databases">
        <authorList>
            <person name="Ma L."/>
            <person name="Liu K.-W."/>
            <person name="Li Z."/>
            <person name="Hsiao Y.-Y."/>
            <person name="Qi Y."/>
            <person name="Fu T."/>
            <person name="Tang G."/>
            <person name="Zhang D."/>
            <person name="Sun W.-H."/>
            <person name="Liu D.-K."/>
            <person name="Li Y."/>
            <person name="Chen G.-Z."/>
            <person name="Liu X.-D."/>
            <person name="Liao X.-Y."/>
            <person name="Jiang Y.-T."/>
            <person name="Yu X."/>
            <person name="Hao Y."/>
            <person name="Huang J."/>
            <person name="Zhao X.-W."/>
            <person name="Ke S."/>
            <person name="Chen Y.-Y."/>
            <person name="Wu W.-L."/>
            <person name="Hsu J.-L."/>
            <person name="Lin Y.-F."/>
            <person name="Huang M.-D."/>
            <person name="Li C.-Y."/>
            <person name="Huang L."/>
            <person name="Wang Z.-W."/>
            <person name="Zhao X."/>
            <person name="Zhong W.-Y."/>
            <person name="Peng D.-H."/>
            <person name="Ahmad S."/>
            <person name="Lan S."/>
            <person name="Zhang J.-S."/>
            <person name="Tsai W.-C."/>
            <person name="Van De Peer Y."/>
            <person name="Liu Z.-J."/>
        </authorList>
    </citation>
    <scope>NUCLEOTIDE SEQUENCE</scope>
    <source>
        <strain evidence="2">CP</strain>
        <tissue evidence="2">Leaves</tissue>
    </source>
</reference>
<feature type="region of interest" description="Disordered" evidence="1">
    <location>
        <begin position="1"/>
        <end position="25"/>
    </location>
</feature>
<name>A0AAV9CUJ6_ACOCL</name>
<evidence type="ECO:0000313" key="3">
    <source>
        <dbReference type="Proteomes" id="UP001180020"/>
    </source>
</evidence>